<keyword evidence="1" id="KW-1133">Transmembrane helix</keyword>
<protein>
    <submittedName>
        <fullName evidence="2">Uncharacterized protein</fullName>
    </submittedName>
</protein>
<dbReference type="Proteomes" id="UP001232725">
    <property type="component" value="Unassembled WGS sequence"/>
</dbReference>
<evidence type="ECO:0000256" key="1">
    <source>
        <dbReference type="SAM" id="Phobius"/>
    </source>
</evidence>
<gene>
    <name evidence="2" type="ORF">Q9R02_08875</name>
</gene>
<accession>A0ABT9INW0</accession>
<keyword evidence="1" id="KW-0812">Transmembrane</keyword>
<proteinExistence type="predicted"/>
<reference evidence="2 3" key="1">
    <citation type="submission" date="2023-08" db="EMBL/GenBank/DDBJ databases">
        <title>Arthrobacter horti sp. nov., isolated from forest soil.</title>
        <authorList>
            <person name="Park M."/>
        </authorList>
    </citation>
    <scope>NUCLEOTIDE SEQUENCE [LARGE SCALE GENOMIC DNA]</scope>
    <source>
        <strain evidence="2 3">YJM1</strain>
    </source>
</reference>
<keyword evidence="1" id="KW-0472">Membrane</keyword>
<dbReference type="RefSeq" id="WP_305996306.1">
    <property type="nucleotide sequence ID" value="NZ_JAVALS010000004.1"/>
</dbReference>
<dbReference type="EMBL" id="JAVALS010000004">
    <property type="protein sequence ID" value="MDP5227262.1"/>
    <property type="molecule type" value="Genomic_DNA"/>
</dbReference>
<comment type="caution">
    <text evidence="2">The sequence shown here is derived from an EMBL/GenBank/DDBJ whole genome shotgun (WGS) entry which is preliminary data.</text>
</comment>
<keyword evidence="3" id="KW-1185">Reference proteome</keyword>
<name>A0ABT9INW0_9MICC</name>
<feature type="transmembrane region" description="Helical" evidence="1">
    <location>
        <begin position="20"/>
        <end position="40"/>
    </location>
</feature>
<evidence type="ECO:0000313" key="2">
    <source>
        <dbReference type="EMBL" id="MDP5227262.1"/>
    </source>
</evidence>
<evidence type="ECO:0000313" key="3">
    <source>
        <dbReference type="Proteomes" id="UP001232725"/>
    </source>
</evidence>
<organism evidence="2 3">
    <name type="scientific">Arthrobacter horti</name>
    <dbReference type="NCBI Taxonomy" id="3068273"/>
    <lineage>
        <taxon>Bacteria</taxon>
        <taxon>Bacillati</taxon>
        <taxon>Actinomycetota</taxon>
        <taxon>Actinomycetes</taxon>
        <taxon>Micrococcales</taxon>
        <taxon>Micrococcaceae</taxon>
        <taxon>Arthrobacter</taxon>
    </lineage>
</organism>
<sequence>MPDLRRLLHAGEDSQEEGSAAVEFVFLSLLLMVPVLYFVITVAQIQAAGFAAAGASDQAAKVAATSGDDVSAGRAVDQAVTMALSDQGLPRSAAAVRVDCQPSDCRAPGTAVTVQVEVTVPLPFTPPGVGLNAAHVSSSGTQIVGRFR</sequence>